<evidence type="ECO:0000256" key="1">
    <source>
        <dbReference type="ARBA" id="ARBA00022741"/>
    </source>
</evidence>
<dbReference type="GO" id="GO:0009265">
    <property type="term" value="P:2'-deoxyribonucleotide biosynthetic process"/>
    <property type="evidence" value="ECO:0007669"/>
    <property type="project" value="TreeGrafter"/>
</dbReference>
<dbReference type="RefSeq" id="WP_057954633.1">
    <property type="nucleotide sequence ID" value="NZ_CP013118.1"/>
</dbReference>
<evidence type="ECO:0000256" key="2">
    <source>
        <dbReference type="ARBA" id="ARBA00022840"/>
    </source>
</evidence>
<dbReference type="InterPro" id="IPR012833">
    <property type="entry name" value="NrdD"/>
</dbReference>
<dbReference type="EC" id="1.17.4.2" evidence="5"/>
<keyword evidence="1 3" id="KW-0547">Nucleotide-binding</keyword>
<dbReference type="GO" id="GO:0005524">
    <property type="term" value="F:ATP binding"/>
    <property type="evidence" value="ECO:0007669"/>
    <property type="project" value="UniProtKB-UniRule"/>
</dbReference>
<dbReference type="InterPro" id="IPR005144">
    <property type="entry name" value="ATP-cone_dom"/>
</dbReference>
<name>A0A0S2I5A6_9BACT</name>
<dbReference type="GO" id="GO:0031250">
    <property type="term" value="C:anaerobic ribonucleoside-triphosphate reductase complex"/>
    <property type="evidence" value="ECO:0007669"/>
    <property type="project" value="TreeGrafter"/>
</dbReference>
<reference evidence="5 6" key="1">
    <citation type="submission" date="2015-11" db="EMBL/GenBank/DDBJ databases">
        <title>Description and complete genome sequence of a novel strain predominating in hypersaline microbial mats and representing a new family of the Bacteriodetes phylum.</title>
        <authorList>
            <person name="Spring S."/>
            <person name="Bunk B."/>
            <person name="Sproer C."/>
            <person name="Klenk H.-P."/>
        </authorList>
    </citation>
    <scope>NUCLEOTIDE SEQUENCE [LARGE SCALE GENOMIC DNA]</scope>
    <source>
        <strain evidence="5 6">L21-Spi-D4</strain>
    </source>
</reference>
<keyword evidence="5" id="KW-0560">Oxidoreductase</keyword>
<dbReference type="NCBIfam" id="NF006126">
    <property type="entry name" value="PRK08270.1"/>
    <property type="match status" value="1"/>
</dbReference>
<dbReference type="GO" id="GO:0004748">
    <property type="term" value="F:ribonucleoside-diphosphate reductase activity, thioredoxin disulfide as acceptor"/>
    <property type="evidence" value="ECO:0007669"/>
    <property type="project" value="TreeGrafter"/>
</dbReference>
<dbReference type="OrthoDB" id="9804622at2"/>
<evidence type="ECO:0000256" key="3">
    <source>
        <dbReference type="PROSITE-ProRule" id="PRU00492"/>
    </source>
</evidence>
<dbReference type="STRING" id="1307839.L21SP5_03754"/>
<dbReference type="PROSITE" id="PS51161">
    <property type="entry name" value="ATP_CONE"/>
    <property type="match status" value="1"/>
</dbReference>
<accession>A0A0S2I5A6</accession>
<feature type="domain" description="ATP-cone" evidence="4">
    <location>
        <begin position="8"/>
        <end position="100"/>
    </location>
</feature>
<proteinExistence type="predicted"/>
<dbReference type="PATRIC" id="fig|1307839.3.peg.4011"/>
<dbReference type="SUPFAM" id="SSF51998">
    <property type="entry name" value="PFL-like glycyl radical enzymes"/>
    <property type="match status" value="1"/>
</dbReference>
<dbReference type="NCBIfam" id="TIGR02487">
    <property type="entry name" value="NrdD"/>
    <property type="match status" value="1"/>
</dbReference>
<evidence type="ECO:0000313" key="6">
    <source>
        <dbReference type="Proteomes" id="UP000064893"/>
    </source>
</evidence>
<dbReference type="KEGG" id="blq:L21SP5_03754"/>
<organism evidence="5 6">
    <name type="scientific">Salinivirga cyanobacteriivorans</name>
    <dbReference type="NCBI Taxonomy" id="1307839"/>
    <lineage>
        <taxon>Bacteria</taxon>
        <taxon>Pseudomonadati</taxon>
        <taxon>Bacteroidota</taxon>
        <taxon>Bacteroidia</taxon>
        <taxon>Bacteroidales</taxon>
        <taxon>Salinivirgaceae</taxon>
        <taxon>Salinivirga</taxon>
    </lineage>
</organism>
<dbReference type="EMBL" id="CP013118">
    <property type="protein sequence ID" value="ALO17349.1"/>
    <property type="molecule type" value="Genomic_DNA"/>
</dbReference>
<dbReference type="GO" id="GO:0008998">
    <property type="term" value="F:ribonucleoside-triphosphate reductase (thioredoxin) activity"/>
    <property type="evidence" value="ECO:0007669"/>
    <property type="project" value="UniProtKB-EC"/>
</dbReference>
<dbReference type="Pfam" id="PF13597">
    <property type="entry name" value="NRDD"/>
    <property type="match status" value="1"/>
</dbReference>
<evidence type="ECO:0000313" key="5">
    <source>
        <dbReference type="EMBL" id="ALO17349.1"/>
    </source>
</evidence>
<protein>
    <submittedName>
        <fullName evidence="5">Anaerobic ribonucleoside-triphosphate reductase</fullName>
        <ecNumber evidence="5">1.17.4.2</ecNumber>
    </submittedName>
</protein>
<sequence>MNGNLKIEKIVKRNGEIVDFQIEKIEHAIFKAMRAIGQPDRQKASELSEKALQAFNTNGSSETPTVEQVQDSVEQTLFHEDSFELAKAYMLYRKQREQSRNAKDLFSNVEIMDDYLTMNDWRVKESANSAYSLQGLNQHISTVITSQYWLSRLYPDNIAEAHKKGYLHIHDLGFLSVYCVGWDLKDMLVKGFRGVLGKTEANPAKHFRTALGQAVNFFYTLQGEAAGAQAFSNFDTLLAPFIRHDNLSYGQVKQCFQEFLFNMNIPTRVGFQTPFTNITMDLTIPSFMKEEAVVIGGQLQDTTYGDYQHEMDILNKAFADAMLEGDANGSLFSFPIPTYNITPDFAWDNPDYEMIWEMTAKYGIPYFSNFVNSDMSPDDVRSMCCRLRLDKRELNKRGGGLFASNPLTGSVGVVTLNLAKLGYEAQSETNLKQRIKSFMVLAKDSLELKRKTIENYTEKGLYPYSKFYLDGIKKQYGSFWKNHFSTIGINGMNECAMNFLGKNIAQPEGIEFATRLMDYMRDVLTEFQEETGNIYNLEAAPAESASYRFARIDTMQYPDIITANHAEFKKGANPYYTNSSQLPVNHTDDIFEVLQLQDNLQTKYTGGTVLHIFTGEANMPAVAAKNLVRKITNNFHLPYITISPTFSICPSHGYIGGEHFKCPKCGKDTEVYSRIVGYMRPVNQWNDGKKQEFKDRKLFSSNKFEQEPELLMHLHNEKLEV</sequence>
<dbReference type="CDD" id="cd01675">
    <property type="entry name" value="RNR_III"/>
    <property type="match status" value="1"/>
</dbReference>
<dbReference type="Pfam" id="PF03477">
    <property type="entry name" value="ATP-cone"/>
    <property type="match status" value="1"/>
</dbReference>
<dbReference type="AlphaFoldDB" id="A0A0S2I5A6"/>
<keyword evidence="2 3" id="KW-0067">ATP-binding</keyword>
<gene>
    <name evidence="5" type="primary">nrdD</name>
    <name evidence="5" type="ORF">L21SP5_03754</name>
</gene>
<dbReference type="PANTHER" id="PTHR21075">
    <property type="entry name" value="ANAEROBIC RIBONUCLEOSIDE-TRIPHOSPHATE REDUCTASE"/>
    <property type="match status" value="1"/>
</dbReference>
<evidence type="ECO:0000259" key="4">
    <source>
        <dbReference type="PROSITE" id="PS51161"/>
    </source>
</evidence>
<dbReference type="PANTHER" id="PTHR21075:SF0">
    <property type="entry name" value="ANAEROBIC RIBONUCLEOSIDE-TRIPHOSPHATE REDUCTASE"/>
    <property type="match status" value="1"/>
</dbReference>
<keyword evidence="6" id="KW-1185">Reference proteome</keyword>
<dbReference type="Gene3D" id="3.20.70.20">
    <property type="match status" value="1"/>
</dbReference>
<dbReference type="GO" id="GO:0006260">
    <property type="term" value="P:DNA replication"/>
    <property type="evidence" value="ECO:0007669"/>
    <property type="project" value="InterPro"/>
</dbReference>
<dbReference type="Proteomes" id="UP000064893">
    <property type="component" value="Chromosome"/>
</dbReference>